<evidence type="ECO:0000313" key="6">
    <source>
        <dbReference type="Proteomes" id="UP000279259"/>
    </source>
</evidence>
<dbReference type="Pfam" id="PF14222">
    <property type="entry name" value="MOR2-PAG1_N"/>
    <property type="match status" value="1"/>
</dbReference>
<dbReference type="STRING" id="1890683.A0A427YJB1"/>
<protein>
    <submittedName>
        <fullName evidence="5">Cell morphoproteinsis protein PAG1</fullName>
    </submittedName>
</protein>
<dbReference type="InterPro" id="IPR025481">
    <property type="entry name" value="Cell_Morphogen_C"/>
</dbReference>
<dbReference type="EMBL" id="RSCD01000008">
    <property type="protein sequence ID" value="RSH91167.1"/>
    <property type="molecule type" value="Genomic_DNA"/>
</dbReference>
<reference evidence="5 6" key="1">
    <citation type="submission" date="2018-11" db="EMBL/GenBank/DDBJ databases">
        <title>Genome sequence of Saitozyma podzolica DSM 27192.</title>
        <authorList>
            <person name="Aliyu H."/>
            <person name="Gorte O."/>
            <person name="Ochsenreither K."/>
        </authorList>
    </citation>
    <scope>NUCLEOTIDE SEQUENCE [LARGE SCALE GENOMIC DNA]</scope>
    <source>
        <strain evidence="5 6">DSM 27192</strain>
    </source>
</reference>
<dbReference type="GO" id="GO:0030427">
    <property type="term" value="C:site of polarized growth"/>
    <property type="evidence" value="ECO:0007669"/>
    <property type="project" value="TreeGrafter"/>
</dbReference>
<organism evidence="5 6">
    <name type="scientific">Saitozyma podzolica</name>
    <dbReference type="NCBI Taxonomy" id="1890683"/>
    <lineage>
        <taxon>Eukaryota</taxon>
        <taxon>Fungi</taxon>
        <taxon>Dikarya</taxon>
        <taxon>Basidiomycota</taxon>
        <taxon>Agaricomycotina</taxon>
        <taxon>Tremellomycetes</taxon>
        <taxon>Tremellales</taxon>
        <taxon>Trimorphomycetaceae</taxon>
        <taxon>Saitozyma</taxon>
    </lineage>
</organism>
<evidence type="ECO:0000256" key="1">
    <source>
        <dbReference type="SAM" id="MobiDB-lite"/>
    </source>
</evidence>
<feature type="region of interest" description="Disordered" evidence="1">
    <location>
        <begin position="193"/>
        <end position="293"/>
    </location>
</feature>
<keyword evidence="6" id="KW-1185">Reference proteome</keyword>
<dbReference type="InterPro" id="IPR025614">
    <property type="entry name" value="Cell_morpho_N"/>
</dbReference>
<feature type="domain" description="Cell morphogenesis protein N-terminal" evidence="2">
    <location>
        <begin position="402"/>
        <end position="946"/>
    </location>
</feature>
<sequence length="2337" mass="253267">MEEIVIPNLDDDDDDFALPSINRAAFGGSGSNGSSSSLPDLDPYASGPAHRSNPSDGLPKFGGPSTTPQRPRLQQASASYSVGVPASGSGSGSGYGYGYDAERPERPRLGKFSNGSSSSIMTTGTSIGSTPGFLQTRKGSFASIKNALKGTGGAMPSPVPPVPVVDAKHQGYPALKNPFSRFEAPSSPVGAFFSSPRAGRTNSPAPSAYHGERKYSVATSHTSGRSFGGRSMTSQGSSNFRAEDHPLPSLPPIPSRQAPSRMGRHGSEAGSIFGMTSRRNGSIGGEDATEGRTPGEEAIRVVFRDFKEAANAKISKICARPLNTQPSLTAYLESSIDAALDSAITSLAYCAKRHARRVVDLLNTWCRSHCEGIGASEVRAHLDRSLGLQMRVEDAAAILTARKSSAAKFILNRALIEIVRITPREALGEDLGMSLEQNAFNAYRTEKLEEGTQSGMRRAVAQLQVDLLGHLSTTRFLTVSDKFVLELQKHVSGAPTKESEARIEHLLRGVRHLKIRVYPEDELEMSAEFIQALATLFSAAHGQTLKTAYAECFTSLLHPVVETATAEVNHPMWSKAMAVILQRAQGMAVKPRYWSEGGLHAALATLHRYDSGEAEGESKPAVHTNTKDRTLRAVAMNALVRLLWVYLNRCAESSTSTRKRLDPLIRTLFAPYGALYPPELPLEPFVLILHYIMARQFDYGEDFIGDFLRGTDGGPVDLTVADRATVLVRAIGYTLRAVEQDKSAPWPDSADFTRFSLDGFETSGEPLPDDIAVKDDVASLLTRAGPAMVTLLFNCDRLVGPLLISNDAVSLSAHTSSNTIDSPDTVTRKHGDVHAAFPAKHEPILRLLTSVLDVVPRCLAKDVGFAPVANALCRATCSADPGVCNAAAEAMRRATQDPTRCLLLVNTYRDFVFETRHVFRDTFVGSRLLESQFERVVKLWLDLIESLVAHQRLAAAQGDTSDSVPPVAEALIDKIEGAAMFLLCSTSLPLRKLASQVLTAARDLEGSQRKPSAAFRYSRISPDKTALTRVLQIFEGTPDEVDMAAMRALPWFTSGDRHRFNLATSTDRSKLLQRIAESDHAKDALLWLALLPWFVSRVCEQLPGPAAEVRSIVTSVVLRLQGHVASTANAVATRAAPRPSIARTSSDGIVLAEHWRAYLTVLCVTMSSASASGVPATPPVQRTKEAIILTPDTIGGPGLFHYLGSLLGWEDPRFKDAAVYALGATGQSLLRPLSEVLLSIVRRLADGSKIGGPPSQTTRRNTVQGPLWTAVAHVFRLISPLLLDAKSASHLANLSSTIAFVKVTHTLLSDRTIKQDYDLQSLRRSFCVVVEDLTNALGKLDSSDRFLGEELRGAIFKLCYEWCHVGRRPDVAKARESQTLQAASEGYKGERDRAQYLDDLQAKTKLLSAAAAEAMAGLCVSLQPKELADIEARKTHLYRGGNAGSTGFGPPRGAPDGVAVDPGHVHVVLDVASRYWTSFGEGEQFSHESSTFGIVADILTEGHVQLPMEQVACLALSKLGHPVNDVRQRAFQLTLSLLGEPSARLEVARLSPAVGSSAPNVYRQAQRTMADKLADLYAGEAIMFLGECTTRLSQLEAPRRLATLSILPPWLAHVVLSPDAELSPDEAAEEHQALSNLMYLAVRFSDDHLDEIRNIFLSFTGSGLSKNITALVKFLFEQGGKRRSPEFVSHAQRVMACLAQSPAGDTIFDEICNFIEPGAMVVVPESEVPPSPMTSLANLDSLMSAPSARSQAFSTGQLALLFAGELLPHRIHDIELGKRLPTLLHVALAHCDHAASSLREQSQAVLFQIIRTWICDTSNVPARDAAAMWTTAEAKATSLSQTRSTAFWKAEDSGTAESAFFAPSKMTALIMKILGILLPLQPRIRQHWGELALMWATSCPIRHLACRSFQVFRILSPKVSPRMISDTLARLSSTMASSSPEIQTFNLEVLRTFGSIIQSLGATEAASYPQIFWCSIACLTTPYEQEFVEVIELLSHVLDKTNLSDPIVVQHLVSFRPPDWVGPPPHLQSLLLVGLRSSKTALMTFDLLRRLTSASHDELIDDPAVRLLHGFIAALPWMLHSTDIGEPNEELAEMALDLAAIADAQSNASFSRLLTSFARARFRSKDDFIRQAASLLRDCMSTHALDIVTLLLGFTLNSHDWMREKSMQVLQLILQSPEVRAPLVAHGTELLQPLLRLLSTKHAAQALDVLDMPAATAASAQAMSSSMLATGEIFGPISESGWSVPKAKDMSALTRENITAVFNTCAIETRAASAHFSVVQFSDVRAFPFPNGNGNANASLVSLDLESEVPSPPVSALTLAMSTDNASMGIWSARYIP</sequence>
<feature type="compositionally biased region" description="Polar residues" evidence="1">
    <location>
        <begin position="217"/>
        <end position="240"/>
    </location>
</feature>
<comment type="caution">
    <text evidence="5">The sequence shown here is derived from an EMBL/GenBank/DDBJ whole genome shotgun (WGS) entry which is preliminary data.</text>
</comment>
<dbReference type="SUPFAM" id="SSF48371">
    <property type="entry name" value="ARM repeat"/>
    <property type="match status" value="1"/>
</dbReference>
<feature type="compositionally biased region" description="Low complexity" evidence="1">
    <location>
        <begin position="113"/>
        <end position="131"/>
    </location>
</feature>
<gene>
    <name evidence="5" type="primary">TAO3</name>
    <name evidence="5" type="ORF">EHS25_009466</name>
</gene>
<evidence type="ECO:0000313" key="5">
    <source>
        <dbReference type="EMBL" id="RSH91167.1"/>
    </source>
</evidence>
<feature type="domain" description="Cell morphogenesis central region" evidence="4">
    <location>
        <begin position="1734"/>
        <end position="1936"/>
    </location>
</feature>
<name>A0A427YJB1_9TREE</name>
<dbReference type="GO" id="GO:0000902">
    <property type="term" value="P:cell morphogenesis"/>
    <property type="evidence" value="ECO:0007669"/>
    <property type="project" value="InterPro"/>
</dbReference>
<dbReference type="Pfam" id="PF14225">
    <property type="entry name" value="MOR2-PAG1_C"/>
    <property type="match status" value="1"/>
</dbReference>
<evidence type="ECO:0000259" key="2">
    <source>
        <dbReference type="Pfam" id="PF14222"/>
    </source>
</evidence>
<dbReference type="GO" id="GO:0005938">
    <property type="term" value="C:cell cortex"/>
    <property type="evidence" value="ECO:0007669"/>
    <property type="project" value="TreeGrafter"/>
</dbReference>
<evidence type="ECO:0000259" key="3">
    <source>
        <dbReference type="Pfam" id="PF14225"/>
    </source>
</evidence>
<dbReference type="InterPro" id="IPR029473">
    <property type="entry name" value="MOR2-PAG1_mid"/>
</dbReference>
<proteinExistence type="predicted"/>
<feature type="compositionally biased region" description="Low complexity" evidence="1">
    <location>
        <begin position="76"/>
        <end position="88"/>
    </location>
</feature>
<dbReference type="PANTHER" id="PTHR12295">
    <property type="entry name" value="FURRY-RELATED"/>
    <property type="match status" value="1"/>
</dbReference>
<dbReference type="PANTHER" id="PTHR12295:SF30">
    <property type="entry name" value="PROTEIN FURRY"/>
    <property type="match status" value="1"/>
</dbReference>
<accession>A0A427YJB1</accession>
<feature type="compositionally biased region" description="Polar residues" evidence="1">
    <location>
        <begin position="64"/>
        <end position="75"/>
    </location>
</feature>
<feature type="domain" description="Cell morphogenesis protein C-terminal" evidence="3">
    <location>
        <begin position="1969"/>
        <end position="2214"/>
    </location>
</feature>
<dbReference type="Pfam" id="PF14228">
    <property type="entry name" value="MOR2-PAG1_mid"/>
    <property type="match status" value="1"/>
</dbReference>
<dbReference type="Proteomes" id="UP000279259">
    <property type="component" value="Unassembled WGS sequence"/>
</dbReference>
<feature type="region of interest" description="Disordered" evidence="1">
    <location>
        <begin position="1"/>
        <end position="131"/>
    </location>
</feature>
<dbReference type="InterPro" id="IPR039867">
    <property type="entry name" value="Furry/Tao3/Mor2"/>
</dbReference>
<feature type="compositionally biased region" description="Acidic residues" evidence="1">
    <location>
        <begin position="1"/>
        <end position="16"/>
    </location>
</feature>
<dbReference type="OrthoDB" id="6287725at2759"/>
<dbReference type="InterPro" id="IPR016024">
    <property type="entry name" value="ARM-type_fold"/>
</dbReference>
<evidence type="ECO:0000259" key="4">
    <source>
        <dbReference type="Pfam" id="PF14228"/>
    </source>
</evidence>